<dbReference type="InterPro" id="IPR001279">
    <property type="entry name" value="Metallo-B-lactamas"/>
</dbReference>
<dbReference type="GO" id="GO:0042781">
    <property type="term" value="F:3'-tRNA processing endoribonuclease activity"/>
    <property type="evidence" value="ECO:0007669"/>
    <property type="project" value="TreeGrafter"/>
</dbReference>
<reference evidence="2" key="2">
    <citation type="submission" date="2021-04" db="EMBL/GenBank/DDBJ databases">
        <authorList>
            <person name="Gilroy R."/>
        </authorList>
    </citation>
    <scope>NUCLEOTIDE SEQUENCE</scope>
    <source>
        <strain evidence="2">ChiGjej4B4-7305</strain>
    </source>
</reference>
<gene>
    <name evidence="2" type="ORF">H9815_05250</name>
</gene>
<accession>A0A9D2ED91</accession>
<dbReference type="PANTHER" id="PTHR46018">
    <property type="entry name" value="ZINC PHOSPHODIESTERASE ELAC PROTEIN 1"/>
    <property type="match status" value="1"/>
</dbReference>
<dbReference type="PANTHER" id="PTHR46018:SF4">
    <property type="entry name" value="METALLO-HYDROLASE YHFI-RELATED"/>
    <property type="match status" value="1"/>
</dbReference>
<dbReference type="SUPFAM" id="SSF56281">
    <property type="entry name" value="Metallo-hydrolase/oxidoreductase"/>
    <property type="match status" value="1"/>
</dbReference>
<sequence>MKLTILGCSGSMSSPESASSSYLVQADGGSRTYSVLLDLGSGAMGQLLRHHDPVALDAVLLSHLHADHVVDLAALHVYLEYGPAGPQPPMPVHGPAGTTERIRQLCGEGNCTEQFDVSTWQVGQPLQVGPMTIEPIQVRHPVTAYALRITGPSEDGSREVVLTYTGDTDSCDGVIDAARDADLLLSEAAFSEDGPPIRGVHLTGRRAGEVATAAGARHLVLTHLQPWTPAETVRSEALTAYSGPVDLAVPGAVWEL</sequence>
<evidence type="ECO:0000313" key="2">
    <source>
        <dbReference type="EMBL" id="HIZ35162.1"/>
    </source>
</evidence>
<evidence type="ECO:0000259" key="1">
    <source>
        <dbReference type="Pfam" id="PF12706"/>
    </source>
</evidence>
<organism evidence="2 3">
    <name type="scientific">Candidatus Ruania gallistercoris</name>
    <dbReference type="NCBI Taxonomy" id="2838746"/>
    <lineage>
        <taxon>Bacteria</taxon>
        <taxon>Bacillati</taxon>
        <taxon>Actinomycetota</taxon>
        <taxon>Actinomycetes</taxon>
        <taxon>Micrococcales</taxon>
        <taxon>Ruaniaceae</taxon>
        <taxon>Ruania</taxon>
    </lineage>
</organism>
<dbReference type="Pfam" id="PF12706">
    <property type="entry name" value="Lactamase_B_2"/>
    <property type="match status" value="1"/>
</dbReference>
<dbReference type="Proteomes" id="UP000824037">
    <property type="component" value="Unassembled WGS sequence"/>
</dbReference>
<evidence type="ECO:0000313" key="3">
    <source>
        <dbReference type="Proteomes" id="UP000824037"/>
    </source>
</evidence>
<dbReference type="CDD" id="cd07716">
    <property type="entry name" value="RNaseZ_short-form-like_MBL-fold"/>
    <property type="match status" value="1"/>
</dbReference>
<dbReference type="EMBL" id="DXBY01000082">
    <property type="protein sequence ID" value="HIZ35162.1"/>
    <property type="molecule type" value="Genomic_DNA"/>
</dbReference>
<dbReference type="InterPro" id="IPR036866">
    <property type="entry name" value="RibonucZ/Hydroxyglut_hydro"/>
</dbReference>
<proteinExistence type="predicted"/>
<comment type="caution">
    <text evidence="2">The sequence shown here is derived from an EMBL/GenBank/DDBJ whole genome shotgun (WGS) entry which is preliminary data.</text>
</comment>
<name>A0A9D2ED91_9MICO</name>
<protein>
    <submittedName>
        <fullName evidence="2">MBL fold metallo-hydrolase</fullName>
    </submittedName>
</protein>
<feature type="domain" description="Metallo-beta-lactamase" evidence="1">
    <location>
        <begin position="35"/>
        <end position="223"/>
    </location>
</feature>
<dbReference type="Gene3D" id="3.60.15.10">
    <property type="entry name" value="Ribonuclease Z/Hydroxyacylglutathione hydrolase-like"/>
    <property type="match status" value="1"/>
</dbReference>
<dbReference type="AlphaFoldDB" id="A0A9D2ED91"/>
<reference evidence="2" key="1">
    <citation type="journal article" date="2021" name="PeerJ">
        <title>Extensive microbial diversity within the chicken gut microbiome revealed by metagenomics and culture.</title>
        <authorList>
            <person name="Gilroy R."/>
            <person name="Ravi A."/>
            <person name="Getino M."/>
            <person name="Pursley I."/>
            <person name="Horton D.L."/>
            <person name="Alikhan N.F."/>
            <person name="Baker D."/>
            <person name="Gharbi K."/>
            <person name="Hall N."/>
            <person name="Watson M."/>
            <person name="Adriaenssens E.M."/>
            <person name="Foster-Nyarko E."/>
            <person name="Jarju S."/>
            <person name="Secka A."/>
            <person name="Antonio M."/>
            <person name="Oren A."/>
            <person name="Chaudhuri R.R."/>
            <person name="La Ragione R."/>
            <person name="Hildebrand F."/>
            <person name="Pallen M.J."/>
        </authorList>
    </citation>
    <scope>NUCLEOTIDE SEQUENCE</scope>
    <source>
        <strain evidence="2">ChiGjej4B4-7305</strain>
    </source>
</reference>